<evidence type="ECO:0000256" key="1">
    <source>
        <dbReference type="ARBA" id="ARBA00022741"/>
    </source>
</evidence>
<dbReference type="CDD" id="cd00009">
    <property type="entry name" value="AAA"/>
    <property type="match status" value="1"/>
</dbReference>
<dbReference type="GO" id="GO:0005524">
    <property type="term" value="F:ATP binding"/>
    <property type="evidence" value="ECO:0007669"/>
    <property type="project" value="UniProtKB-KW"/>
</dbReference>
<evidence type="ECO:0000256" key="2">
    <source>
        <dbReference type="ARBA" id="ARBA00022840"/>
    </source>
</evidence>
<name>X1Q3K4_9ZZZZ</name>
<evidence type="ECO:0000259" key="3">
    <source>
        <dbReference type="PROSITE" id="PS50045"/>
    </source>
</evidence>
<organism evidence="4">
    <name type="scientific">marine sediment metagenome</name>
    <dbReference type="NCBI Taxonomy" id="412755"/>
    <lineage>
        <taxon>unclassified sequences</taxon>
        <taxon>metagenomes</taxon>
        <taxon>ecological metagenomes</taxon>
    </lineage>
</organism>
<dbReference type="PROSITE" id="PS50045">
    <property type="entry name" value="SIGMA54_INTERACT_4"/>
    <property type="match status" value="1"/>
</dbReference>
<protein>
    <recommendedName>
        <fullName evidence="3">Sigma-54 factor interaction domain-containing protein</fullName>
    </recommendedName>
</protein>
<dbReference type="InterPro" id="IPR027417">
    <property type="entry name" value="P-loop_NTPase"/>
</dbReference>
<dbReference type="GO" id="GO:0006355">
    <property type="term" value="P:regulation of DNA-templated transcription"/>
    <property type="evidence" value="ECO:0007669"/>
    <property type="project" value="InterPro"/>
</dbReference>
<sequence>MNLWNNIFTHDIRYYERYLWDKMEDFSTLLVGPTGSGKGAAAAAIGRSGFIPFDDRKQAFAESFTKTFIPVNLSQYPETLLESELFGHTKGAFTGAVASHDGLFALCGPHGSIFLDEIGDINPQVQIKLLQILEERIFSPVGSHKKLYFHGRVIAATNRSIEQLRRQGRFRDDFYYRLCSDCIVVPALQQRIRENPDEL</sequence>
<dbReference type="EMBL" id="BARV01032773">
    <property type="protein sequence ID" value="GAI37824.1"/>
    <property type="molecule type" value="Genomic_DNA"/>
</dbReference>
<evidence type="ECO:0000313" key="4">
    <source>
        <dbReference type="EMBL" id="GAI37824.1"/>
    </source>
</evidence>
<keyword evidence="1" id="KW-0547">Nucleotide-binding</keyword>
<dbReference type="PANTHER" id="PTHR32071">
    <property type="entry name" value="TRANSCRIPTIONAL REGULATORY PROTEIN"/>
    <property type="match status" value="1"/>
</dbReference>
<proteinExistence type="predicted"/>
<dbReference type="Pfam" id="PF00158">
    <property type="entry name" value="Sigma54_activat"/>
    <property type="match status" value="1"/>
</dbReference>
<accession>X1Q3K4</accession>
<feature type="non-terminal residue" evidence="4">
    <location>
        <position position="199"/>
    </location>
</feature>
<comment type="caution">
    <text evidence="4">The sequence shown here is derived from an EMBL/GenBank/DDBJ whole genome shotgun (WGS) entry which is preliminary data.</text>
</comment>
<keyword evidence="2" id="KW-0067">ATP-binding</keyword>
<dbReference type="InterPro" id="IPR002078">
    <property type="entry name" value="Sigma_54_int"/>
</dbReference>
<dbReference type="SUPFAM" id="SSF52540">
    <property type="entry name" value="P-loop containing nucleoside triphosphate hydrolases"/>
    <property type="match status" value="1"/>
</dbReference>
<dbReference type="PANTHER" id="PTHR32071:SF122">
    <property type="entry name" value="SIGMA FACTOR"/>
    <property type="match status" value="1"/>
</dbReference>
<dbReference type="AlphaFoldDB" id="X1Q3K4"/>
<feature type="domain" description="Sigma-54 factor interaction" evidence="3">
    <location>
        <begin position="25"/>
        <end position="199"/>
    </location>
</feature>
<dbReference type="Gene3D" id="3.40.50.300">
    <property type="entry name" value="P-loop containing nucleotide triphosphate hydrolases"/>
    <property type="match status" value="1"/>
</dbReference>
<gene>
    <name evidence="4" type="ORF">S06H3_51625</name>
</gene>
<reference evidence="4" key="1">
    <citation type="journal article" date="2014" name="Front. Microbiol.">
        <title>High frequency of phylogenetically diverse reductive dehalogenase-homologous genes in deep subseafloor sedimentary metagenomes.</title>
        <authorList>
            <person name="Kawai M."/>
            <person name="Futagami T."/>
            <person name="Toyoda A."/>
            <person name="Takaki Y."/>
            <person name="Nishi S."/>
            <person name="Hori S."/>
            <person name="Arai W."/>
            <person name="Tsubouchi T."/>
            <person name="Morono Y."/>
            <person name="Uchiyama I."/>
            <person name="Ito T."/>
            <person name="Fujiyama A."/>
            <person name="Inagaki F."/>
            <person name="Takami H."/>
        </authorList>
    </citation>
    <scope>NUCLEOTIDE SEQUENCE</scope>
    <source>
        <strain evidence="4">Expedition CK06-06</strain>
    </source>
</reference>